<evidence type="ECO:0000313" key="2">
    <source>
        <dbReference type="EMBL" id="KAF6754622.1"/>
    </source>
</evidence>
<dbReference type="Proteomes" id="UP000521943">
    <property type="component" value="Unassembled WGS sequence"/>
</dbReference>
<proteinExistence type="predicted"/>
<protein>
    <submittedName>
        <fullName evidence="2">Uncharacterized protein</fullName>
    </submittedName>
</protein>
<dbReference type="AlphaFoldDB" id="A0A8H6M807"/>
<feature type="region of interest" description="Disordered" evidence="1">
    <location>
        <begin position="48"/>
        <end position="67"/>
    </location>
</feature>
<evidence type="ECO:0000256" key="1">
    <source>
        <dbReference type="SAM" id="MobiDB-lite"/>
    </source>
</evidence>
<feature type="region of interest" description="Disordered" evidence="1">
    <location>
        <begin position="214"/>
        <end position="234"/>
    </location>
</feature>
<accession>A0A8H6M807</accession>
<dbReference type="EMBL" id="JACGCI010000033">
    <property type="protein sequence ID" value="KAF6754622.1"/>
    <property type="molecule type" value="Genomic_DNA"/>
</dbReference>
<sequence length="255" mass="27167">MCLAVRLSASPAAIRIPSAAVPSTAAVQKLQVWVNGVFTAFASCTEPPASSLTARAPPITTTKGSLNSTEELSSLASMKSTLSLSAKHKAARSANLQRRRKLGIELGNVGLGPDSIRALVVEAVCNAYRQRGQRGTTRNVVLTFSYATGASRSRLERTGSTNLAPNIFQGAENVVLGEVDIITAGGHVERHRHEHIHVHIHLSRVVRRTRGFGDSAVDPSLAPPNKGDTADRSRGTEGVFFFSHNAGLISQRWGS</sequence>
<name>A0A8H6M807_9AGAR</name>
<reference evidence="2 3" key="1">
    <citation type="submission" date="2020-07" db="EMBL/GenBank/DDBJ databases">
        <title>Comparative genomics of pyrophilous fungi reveals a link between fire events and developmental genes.</title>
        <authorList>
            <consortium name="DOE Joint Genome Institute"/>
            <person name="Steindorff A.S."/>
            <person name="Carver A."/>
            <person name="Calhoun S."/>
            <person name="Stillman K."/>
            <person name="Liu H."/>
            <person name="Lipzen A."/>
            <person name="Pangilinan J."/>
            <person name="Labutti K."/>
            <person name="Bruns T.D."/>
            <person name="Grigoriev I.V."/>
        </authorList>
    </citation>
    <scope>NUCLEOTIDE SEQUENCE [LARGE SCALE GENOMIC DNA]</scope>
    <source>
        <strain evidence="2 3">CBS 144469</strain>
    </source>
</reference>
<keyword evidence="3" id="KW-1185">Reference proteome</keyword>
<comment type="caution">
    <text evidence="2">The sequence shown here is derived from an EMBL/GenBank/DDBJ whole genome shotgun (WGS) entry which is preliminary data.</text>
</comment>
<gene>
    <name evidence="2" type="ORF">DFP72DRAFT_1124192</name>
</gene>
<evidence type="ECO:0000313" key="3">
    <source>
        <dbReference type="Proteomes" id="UP000521943"/>
    </source>
</evidence>
<organism evidence="2 3">
    <name type="scientific">Ephemerocybe angulata</name>
    <dbReference type="NCBI Taxonomy" id="980116"/>
    <lineage>
        <taxon>Eukaryota</taxon>
        <taxon>Fungi</taxon>
        <taxon>Dikarya</taxon>
        <taxon>Basidiomycota</taxon>
        <taxon>Agaricomycotina</taxon>
        <taxon>Agaricomycetes</taxon>
        <taxon>Agaricomycetidae</taxon>
        <taxon>Agaricales</taxon>
        <taxon>Agaricineae</taxon>
        <taxon>Psathyrellaceae</taxon>
        <taxon>Ephemerocybe</taxon>
    </lineage>
</organism>